<gene>
    <name evidence="1" type="ORF">HYPSUDRAFT_86535</name>
</gene>
<dbReference type="EMBL" id="KN817541">
    <property type="protein sequence ID" value="KJA23702.1"/>
    <property type="molecule type" value="Genomic_DNA"/>
</dbReference>
<proteinExistence type="predicted"/>
<evidence type="ECO:0000313" key="2">
    <source>
        <dbReference type="Proteomes" id="UP000054270"/>
    </source>
</evidence>
<reference evidence="2" key="1">
    <citation type="submission" date="2014-04" db="EMBL/GenBank/DDBJ databases">
        <title>Evolutionary Origins and Diversification of the Mycorrhizal Mutualists.</title>
        <authorList>
            <consortium name="DOE Joint Genome Institute"/>
            <consortium name="Mycorrhizal Genomics Consortium"/>
            <person name="Kohler A."/>
            <person name="Kuo A."/>
            <person name="Nagy L.G."/>
            <person name="Floudas D."/>
            <person name="Copeland A."/>
            <person name="Barry K.W."/>
            <person name="Cichocki N."/>
            <person name="Veneault-Fourrey C."/>
            <person name="LaButti K."/>
            <person name="Lindquist E.A."/>
            <person name="Lipzen A."/>
            <person name="Lundell T."/>
            <person name="Morin E."/>
            <person name="Murat C."/>
            <person name="Riley R."/>
            <person name="Ohm R."/>
            <person name="Sun H."/>
            <person name="Tunlid A."/>
            <person name="Henrissat B."/>
            <person name="Grigoriev I.V."/>
            <person name="Hibbett D.S."/>
            <person name="Martin F."/>
        </authorList>
    </citation>
    <scope>NUCLEOTIDE SEQUENCE [LARGE SCALE GENOMIC DNA]</scope>
    <source>
        <strain evidence="2">FD-334 SS-4</strain>
    </source>
</reference>
<keyword evidence="2" id="KW-1185">Reference proteome</keyword>
<evidence type="ECO:0000313" key="1">
    <source>
        <dbReference type="EMBL" id="KJA23702.1"/>
    </source>
</evidence>
<name>A0A0D2L944_HYPSF</name>
<dbReference type="Proteomes" id="UP000054270">
    <property type="component" value="Unassembled WGS sequence"/>
</dbReference>
<accession>A0A0D2L944</accession>
<dbReference type="AlphaFoldDB" id="A0A0D2L944"/>
<protein>
    <submittedName>
        <fullName evidence="1">Uncharacterized protein</fullName>
    </submittedName>
</protein>
<organism evidence="1 2">
    <name type="scientific">Hypholoma sublateritium (strain FD-334 SS-4)</name>
    <dbReference type="NCBI Taxonomy" id="945553"/>
    <lineage>
        <taxon>Eukaryota</taxon>
        <taxon>Fungi</taxon>
        <taxon>Dikarya</taxon>
        <taxon>Basidiomycota</taxon>
        <taxon>Agaricomycotina</taxon>
        <taxon>Agaricomycetes</taxon>
        <taxon>Agaricomycetidae</taxon>
        <taxon>Agaricales</taxon>
        <taxon>Agaricineae</taxon>
        <taxon>Strophariaceae</taxon>
        <taxon>Hypholoma</taxon>
    </lineage>
</organism>
<sequence>MPASSHIPSDVIDCIVDHLAATDVESHLVRTTLRACTATARSFYRPATKYLFRALRLHMTASWNDKRRVISPTDAASVARADARLRQLSDIAHANPGLLTSVRALRVEVDVHRLILRPASALWAVLAQLAQHGGGIASVAVVGTPNAWGEPWRWLRNIEHDTQVAAFLGLIQRATADTFHFENICLMSPPADILRTLPDARRVSFARLRDGRPQVPKDAVSSASRDVGPVTPPITEAAFRVESDADMDTADACLERLFGSLVTLEMNYTGPYWSAARPPRVNLSLLRRLRNLQISVPVTHIPPKPYPAGNHGSGWPSFVCPLINASWDSNIRALKVYISYEFNSSKDELPGFFDSLPSTQPFDRDSLFITSQELWSAFSPRKLRERHPALQKIHIVLDIQGGGYDMSTSGQDKVYMERRLAQEIFHSIMYEPYEVQAETMADDLTGMCEVDVQLLA</sequence>